<dbReference type="GO" id="GO:0005694">
    <property type="term" value="C:chromosome"/>
    <property type="evidence" value="ECO:0007669"/>
    <property type="project" value="UniProtKB-ARBA"/>
</dbReference>
<dbReference type="GO" id="GO:0016787">
    <property type="term" value="F:hydrolase activity"/>
    <property type="evidence" value="ECO:0007669"/>
    <property type="project" value="UniProtKB-KW"/>
</dbReference>
<dbReference type="Proteomes" id="UP001141806">
    <property type="component" value="Unassembled WGS sequence"/>
</dbReference>
<dbReference type="Pfam" id="PF13087">
    <property type="entry name" value="AAA_12"/>
    <property type="match status" value="1"/>
</dbReference>
<dbReference type="EMBL" id="JAMYWD010000004">
    <property type="protein sequence ID" value="KAJ4974780.1"/>
    <property type="molecule type" value="Genomic_DNA"/>
</dbReference>
<evidence type="ECO:0000256" key="2">
    <source>
        <dbReference type="ARBA" id="ARBA00022801"/>
    </source>
</evidence>
<dbReference type="CDD" id="cd18808">
    <property type="entry name" value="SF1_C_Upf1"/>
    <property type="match status" value="1"/>
</dbReference>
<protein>
    <recommendedName>
        <fullName evidence="11">Helicase MAGATAMA 3</fullName>
    </recommendedName>
</protein>
<dbReference type="AlphaFoldDB" id="A0A9Q0KQF9"/>
<feature type="domain" description="DUF6469" evidence="8">
    <location>
        <begin position="77"/>
        <end position="204"/>
    </location>
</feature>
<keyword evidence="2" id="KW-0378">Hydrolase</keyword>
<dbReference type="PANTHER" id="PTHR10887">
    <property type="entry name" value="DNA2/NAM7 HELICASE FAMILY"/>
    <property type="match status" value="1"/>
</dbReference>
<evidence type="ECO:0000256" key="4">
    <source>
        <dbReference type="ARBA" id="ARBA00022840"/>
    </source>
</evidence>
<dbReference type="PANTHER" id="PTHR10887:SF522">
    <property type="entry name" value="P-LOOP CONTAINING NUCLEOSIDE TRIPHOSPHATE HYDROLASES SUPERFAMILY PROTEIN"/>
    <property type="match status" value="1"/>
</dbReference>
<dbReference type="GO" id="GO:0005524">
    <property type="term" value="F:ATP binding"/>
    <property type="evidence" value="ECO:0007669"/>
    <property type="project" value="UniProtKB-KW"/>
</dbReference>
<proteinExistence type="predicted"/>
<feature type="domain" description="DNA2/NAM7 helicase-like C-terminal" evidence="7">
    <location>
        <begin position="688"/>
        <end position="881"/>
    </location>
</feature>
<dbReference type="FunFam" id="3.40.50.300:FF:000326">
    <property type="entry name" value="P-loop containing nucleoside triphosphate hydrolase"/>
    <property type="match status" value="1"/>
</dbReference>
<evidence type="ECO:0000259" key="6">
    <source>
        <dbReference type="Pfam" id="PF13086"/>
    </source>
</evidence>
<reference evidence="9" key="1">
    <citation type="journal article" date="2023" name="Plant J.">
        <title>The genome of the king protea, Protea cynaroides.</title>
        <authorList>
            <person name="Chang J."/>
            <person name="Duong T.A."/>
            <person name="Schoeman C."/>
            <person name="Ma X."/>
            <person name="Roodt D."/>
            <person name="Barker N."/>
            <person name="Li Z."/>
            <person name="Van de Peer Y."/>
            <person name="Mizrachi E."/>
        </authorList>
    </citation>
    <scope>NUCLEOTIDE SEQUENCE</scope>
    <source>
        <tissue evidence="9">Young leaves</tissue>
    </source>
</reference>
<accession>A0A9Q0KQF9</accession>
<evidence type="ECO:0000313" key="10">
    <source>
        <dbReference type="Proteomes" id="UP001141806"/>
    </source>
</evidence>
<feature type="region of interest" description="Disordered" evidence="5">
    <location>
        <begin position="409"/>
        <end position="436"/>
    </location>
</feature>
<dbReference type="InterPro" id="IPR045529">
    <property type="entry name" value="DUF6469"/>
</dbReference>
<evidence type="ECO:0000259" key="7">
    <source>
        <dbReference type="Pfam" id="PF13087"/>
    </source>
</evidence>
<dbReference type="InterPro" id="IPR041679">
    <property type="entry name" value="DNA2/NAM7-like_C"/>
</dbReference>
<keyword evidence="4" id="KW-0067">ATP-binding</keyword>
<dbReference type="Pfam" id="PF20073">
    <property type="entry name" value="DUF6469"/>
    <property type="match status" value="1"/>
</dbReference>
<dbReference type="OrthoDB" id="6513042at2759"/>
<evidence type="ECO:0000259" key="8">
    <source>
        <dbReference type="Pfam" id="PF20073"/>
    </source>
</evidence>
<dbReference type="InterPro" id="IPR047187">
    <property type="entry name" value="SF1_C_Upf1"/>
</dbReference>
<feature type="domain" description="DNA2/NAM7 helicase helicase" evidence="6">
    <location>
        <begin position="254"/>
        <end position="464"/>
    </location>
</feature>
<dbReference type="InterPro" id="IPR027417">
    <property type="entry name" value="P-loop_NTPase"/>
</dbReference>
<keyword evidence="3" id="KW-0347">Helicase</keyword>
<evidence type="ECO:0000256" key="5">
    <source>
        <dbReference type="SAM" id="MobiDB-lite"/>
    </source>
</evidence>
<name>A0A9Q0KQF9_9MAGN</name>
<keyword evidence="10" id="KW-1185">Reference proteome</keyword>
<dbReference type="InterPro" id="IPR041677">
    <property type="entry name" value="DNA2/NAM7_AAA_11"/>
</dbReference>
<evidence type="ECO:0008006" key="11">
    <source>
        <dbReference type="Google" id="ProtNLM"/>
    </source>
</evidence>
<dbReference type="SUPFAM" id="SSF52540">
    <property type="entry name" value="P-loop containing nucleoside triphosphate hydrolases"/>
    <property type="match status" value="1"/>
</dbReference>
<dbReference type="InterPro" id="IPR045055">
    <property type="entry name" value="DNA2/NAM7-like"/>
</dbReference>
<evidence type="ECO:0000313" key="9">
    <source>
        <dbReference type="EMBL" id="KAJ4974780.1"/>
    </source>
</evidence>
<dbReference type="GO" id="GO:0004386">
    <property type="term" value="F:helicase activity"/>
    <property type="evidence" value="ECO:0007669"/>
    <property type="project" value="UniProtKB-KW"/>
</dbReference>
<dbReference type="Gene3D" id="3.40.50.300">
    <property type="entry name" value="P-loop containing nucleotide triphosphate hydrolases"/>
    <property type="match status" value="2"/>
</dbReference>
<evidence type="ECO:0000256" key="3">
    <source>
        <dbReference type="ARBA" id="ARBA00022806"/>
    </source>
</evidence>
<keyword evidence="1" id="KW-0547">Nucleotide-binding</keyword>
<feature type="domain" description="DNA2/NAM7 helicase helicase" evidence="6">
    <location>
        <begin position="609"/>
        <end position="680"/>
    </location>
</feature>
<evidence type="ECO:0000256" key="1">
    <source>
        <dbReference type="ARBA" id="ARBA00022741"/>
    </source>
</evidence>
<sequence length="1127" mass="127795">MASGLVNLVFSWSLRDVLNDQLFKAEVKKIPKTFLSVEHYFTSFIFPLIEETHAGLYSNMMNLSHAPKCQIDYVKESEDHRPPQDLFYDMVVRKEGDSKHRKEIYKPQVGDLIALSDVKPVCIDDLNRPRRSFLLAIVTVADEDGGEDEVEDEVEEEEEASCFFKVLLSKPIMFVGEVQKKKEPLFAVYLMNMITNTRIWNALHPEMQRGNMNVIREVLSSDSTVEGDCNLCLLSQDDSIRENSPLSCLQPLNLNEAQTDSVIRSIATKNCNHKSSVKLIWGPPGTGKTKTVGALLLVLLRMKCRTLTCTPTNIAVLEVSSRLLNLVRNSFKRHNYGLGDIVLFGNKKRMKVNSHHDLCHIFLDCRVTELAKCFAPLSGWNDQLNSMLFLLEDAGRSYLSYLQEEKNKKQGVSKNEKKEDENKKGKEEDIPKDLRGTPNEREEEIFFINLNENKREKQWQEKILAQLNCQKPEDPSETKKTEGQEDEKKDALTIVQFIKKRFTEIKRDLKFFVLTLCKHLPTSFLSVSVVQDMIRAIRLLDSLGTLLHESVCDEELKCVFVGSEDLKTTDCGSKTLLLYKTRNECLQILKCLLNTFSVPNFTDKLSIGNFCLQHAYLIFCTAASSARLHTDGMPPLELLIIDEAAQLKECESAISLQLPAVRHAILIGDEQQLPAMVLSKISGDAEFGRSLFERLVSLGHKKHLLNIQYRMHPSISLFPNTEFYKEQILDAPNVKERSHERQFLHGSIYGPYSFINVAYGREENVGHGMKNMVEVAVVSEIVKLLFKASVASKQQLSVGVISPYKAQVFAIKEKLGDAYHTPNDFSVSVRTVDGFQGGEEDVIIISSVRCNGKGAVGFLANHQRMNVALTRARYCLWILGNGPTLINSGSIWRKLVLDAKDRDCFFDADEDESLKQAMIAGLIGLGEFDKLLNLDSLLFGEMRWKVFFSNDFWKSMAKIRIDIQKEAIALLMKLASGWRHPQLLNNLYLSGGTSSELLEVYKVDELLNIVWTVDIFRENFNCIQVLKVWDILPLQEIPKLANQLDSLFGNYRVDDMNRCKFKCAEGDLEVPASWEFSSSGTFMNLQKPEPSLPSSFASLNLGKEANASTPLSLLHSIWGRNKIHQHQ</sequence>
<dbReference type="Pfam" id="PF13086">
    <property type="entry name" value="AAA_11"/>
    <property type="match status" value="2"/>
</dbReference>
<gene>
    <name evidence="9" type="ORF">NE237_007954</name>
</gene>
<comment type="caution">
    <text evidence="9">The sequence shown here is derived from an EMBL/GenBank/DDBJ whole genome shotgun (WGS) entry which is preliminary data.</text>
</comment>
<organism evidence="9 10">
    <name type="scientific">Protea cynaroides</name>
    <dbReference type="NCBI Taxonomy" id="273540"/>
    <lineage>
        <taxon>Eukaryota</taxon>
        <taxon>Viridiplantae</taxon>
        <taxon>Streptophyta</taxon>
        <taxon>Embryophyta</taxon>
        <taxon>Tracheophyta</taxon>
        <taxon>Spermatophyta</taxon>
        <taxon>Magnoliopsida</taxon>
        <taxon>Proteales</taxon>
        <taxon>Proteaceae</taxon>
        <taxon>Protea</taxon>
    </lineage>
</organism>